<comment type="caution">
    <text evidence="1">The sequence shown here is derived from an EMBL/GenBank/DDBJ whole genome shotgun (WGS) entry which is preliminary data.</text>
</comment>
<gene>
    <name evidence="1" type="ORF">NSU_2460</name>
</gene>
<name>G6EDN8_9SPHN</name>
<reference evidence="1 2" key="1">
    <citation type="journal article" date="2012" name="J. Bacteriol.">
        <title>Genome sequence of benzo(a)pyrene-degrading bacterium Novosphingobium pentaromativorans US6-1.</title>
        <authorList>
            <person name="Luo Y.R."/>
            <person name="Kang S.G."/>
            <person name="Kim S.J."/>
            <person name="Kim M.R."/>
            <person name="Li N."/>
            <person name="Lee J.H."/>
            <person name="Kwon K.K."/>
        </authorList>
    </citation>
    <scope>NUCLEOTIDE SEQUENCE [LARGE SCALE GENOMIC DNA]</scope>
    <source>
        <strain evidence="1 2">US6-1</strain>
    </source>
</reference>
<proteinExistence type="predicted"/>
<protein>
    <submittedName>
        <fullName evidence="1">Uncharacterized protein</fullName>
    </submittedName>
</protein>
<evidence type="ECO:0000313" key="1">
    <source>
        <dbReference type="EMBL" id="EHJ60527.1"/>
    </source>
</evidence>
<dbReference type="Proteomes" id="UP000004030">
    <property type="component" value="Unassembled WGS sequence"/>
</dbReference>
<keyword evidence="2" id="KW-1185">Reference proteome</keyword>
<organism evidence="1 2">
    <name type="scientific">Novosphingobium pentaromativorans US6-1</name>
    <dbReference type="NCBI Taxonomy" id="1088721"/>
    <lineage>
        <taxon>Bacteria</taxon>
        <taxon>Pseudomonadati</taxon>
        <taxon>Pseudomonadota</taxon>
        <taxon>Alphaproteobacteria</taxon>
        <taxon>Sphingomonadales</taxon>
        <taxon>Sphingomonadaceae</taxon>
        <taxon>Novosphingobium</taxon>
    </lineage>
</organism>
<dbReference type="EMBL" id="AGFM01000037">
    <property type="protein sequence ID" value="EHJ60527.1"/>
    <property type="molecule type" value="Genomic_DNA"/>
</dbReference>
<dbReference type="AlphaFoldDB" id="G6EDN8"/>
<evidence type="ECO:0000313" key="2">
    <source>
        <dbReference type="Proteomes" id="UP000004030"/>
    </source>
</evidence>
<dbReference type="PATRIC" id="fig|1088721.3.peg.2429"/>
<accession>G6EDN8</accession>
<sequence>MFVVTLPSFLWPLTASRGGRKPFVGLTPDKLGYRRGSASA</sequence>